<evidence type="ECO:0000313" key="3">
    <source>
        <dbReference type="Proteomes" id="UP001287286"/>
    </source>
</evidence>
<comment type="caution">
    <text evidence="2">The sequence shown here is derived from an EMBL/GenBank/DDBJ whole genome shotgun (WGS) entry which is preliminary data.</text>
</comment>
<gene>
    <name evidence="2" type="ORF">Purlil1_14007</name>
</gene>
<evidence type="ECO:0000259" key="1">
    <source>
        <dbReference type="PROSITE" id="PS50181"/>
    </source>
</evidence>
<sequence length="343" mass="38535">MDSLPPELVQAIAVLLPQSDLFHLRLTCRGIAATTFDIAIENVSVLDTSYSLASLLSFLRSCRAKLPTHTLTIYSGYWSSYSKDAWLVHPLLRRERNGTLLLRHKGSADATEADAAFMRYTNFFNTETSRDPAEDLRTFEDISRYMPNLTSFVLVPLHQMGLQWSQNSKVGALARQIWMLPSPRCALKTLDRVLELSLGLRSIEKLSIYGKLHLNGLPRRRSQTIRVLNIYSATMNCTRSLVDFLSLFPSVQSLQLSMRIRTGMNLHCLALPEIRSLKLQNVNVSEDSLFKFIVCSPQIATIRLGEEALSMGSWRGFNSRLLALGRPVEVVLDKSSWKSGVGG</sequence>
<dbReference type="InterPro" id="IPR001810">
    <property type="entry name" value="F-box_dom"/>
</dbReference>
<dbReference type="CDD" id="cd09917">
    <property type="entry name" value="F-box_SF"/>
    <property type="match status" value="1"/>
</dbReference>
<dbReference type="PROSITE" id="PS50181">
    <property type="entry name" value="FBOX"/>
    <property type="match status" value="1"/>
</dbReference>
<keyword evidence="3" id="KW-1185">Reference proteome</keyword>
<dbReference type="Proteomes" id="UP001287286">
    <property type="component" value="Unassembled WGS sequence"/>
</dbReference>
<name>A0ABR0BCK4_PURLI</name>
<dbReference type="EMBL" id="JAWRVI010000407">
    <property type="protein sequence ID" value="KAK4065932.1"/>
    <property type="molecule type" value="Genomic_DNA"/>
</dbReference>
<protein>
    <recommendedName>
        <fullName evidence="1">F-box domain-containing protein</fullName>
    </recommendedName>
</protein>
<reference evidence="2 3" key="1">
    <citation type="journal article" date="2024" name="Microbiol. Resour. Announc.">
        <title>Genome annotations for the ascomycete fungi Trichoderma harzianum, Trichoderma aggressivum, and Purpureocillium lilacinum.</title>
        <authorList>
            <person name="Beijen E.P.W."/>
            <person name="Ohm R.A."/>
        </authorList>
    </citation>
    <scope>NUCLEOTIDE SEQUENCE [LARGE SCALE GENOMIC DNA]</scope>
    <source>
        <strain evidence="2 3">CBS 150709</strain>
    </source>
</reference>
<organism evidence="2 3">
    <name type="scientific">Purpureocillium lilacinum</name>
    <name type="common">Paecilomyces lilacinus</name>
    <dbReference type="NCBI Taxonomy" id="33203"/>
    <lineage>
        <taxon>Eukaryota</taxon>
        <taxon>Fungi</taxon>
        <taxon>Dikarya</taxon>
        <taxon>Ascomycota</taxon>
        <taxon>Pezizomycotina</taxon>
        <taxon>Sordariomycetes</taxon>
        <taxon>Hypocreomycetidae</taxon>
        <taxon>Hypocreales</taxon>
        <taxon>Ophiocordycipitaceae</taxon>
        <taxon>Purpureocillium</taxon>
    </lineage>
</organism>
<accession>A0ABR0BCK4</accession>
<proteinExistence type="predicted"/>
<feature type="domain" description="F-box" evidence="1">
    <location>
        <begin position="1"/>
        <end position="43"/>
    </location>
</feature>
<evidence type="ECO:0000313" key="2">
    <source>
        <dbReference type="EMBL" id="KAK4065932.1"/>
    </source>
</evidence>